<keyword evidence="7" id="KW-0732">Signal</keyword>
<evidence type="ECO:0000256" key="9">
    <source>
        <dbReference type="ARBA" id="ARBA00023180"/>
    </source>
</evidence>
<dbReference type="PANTHER" id="PTHR11419">
    <property type="entry name" value="INTERFERON GAMMA"/>
    <property type="match status" value="1"/>
</dbReference>
<name>A0A6B0S7H5_9CETA</name>
<dbReference type="Gene3D" id="1.20.1250.10">
    <property type="match status" value="1"/>
</dbReference>
<sequence length="345" mass="38828">MFCSGRPKNHIRSSWFLNRAGNSDHCYSLVGVPTPENLTLWWEPKRNTLFLEYKTQDASQHLNPFLNALTAAGFAASGVTVSSQLLKDCPCSIMPRSSCKADGNPVPLWQTCFGAQLKPSHGVYFTCRDKAYLSLPPFWSGTCSLGYVTPHLDLAWSNISLPLLVYTNQRICRAVILTPLFLALGLTAGLTGAAMGRTSLHKFQQLSTDTAVSIEKTNASNPDVAKGGPLFSEILKNWKDESDKKIIQSQIVSFYFKLFENLKDNQVIQRSMDIIKQDMFQKFLNGSSEKLEDFKKLIQIPVDDLQIQRKAINELIKVMNDLSPKSNLRKRKRSQNLFRGRRASM</sequence>
<comment type="subcellular location">
    <subcellularLocation>
        <location evidence="1">Secreted</location>
    </subcellularLocation>
</comment>
<protein>
    <recommendedName>
        <fullName evidence="3">Interferon gamma</fullName>
    </recommendedName>
</protein>
<dbReference type="AlphaFoldDB" id="A0A6B0S7H5"/>
<evidence type="ECO:0000256" key="6">
    <source>
        <dbReference type="ARBA" id="ARBA00022604"/>
    </source>
</evidence>
<keyword evidence="4" id="KW-0202">Cytokine</keyword>
<dbReference type="InterPro" id="IPR002069">
    <property type="entry name" value="Interferon_gamma"/>
</dbReference>
<evidence type="ECO:0000256" key="10">
    <source>
        <dbReference type="ARBA" id="ARBA00023283"/>
    </source>
</evidence>
<evidence type="ECO:0000313" key="13">
    <source>
        <dbReference type="EMBL" id="MXQ97731.1"/>
    </source>
</evidence>
<accession>A0A6B0S7H5</accession>
<comment type="similarity">
    <text evidence="2">Belongs to the type II (or gamma) interferon family.</text>
</comment>
<keyword evidence="12" id="KW-0472">Membrane</keyword>
<gene>
    <name evidence="13" type="ORF">E5288_WYG011617</name>
</gene>
<keyword evidence="12" id="KW-1133">Transmembrane helix</keyword>
<evidence type="ECO:0000256" key="2">
    <source>
        <dbReference type="ARBA" id="ARBA00007566"/>
    </source>
</evidence>
<evidence type="ECO:0000313" key="14">
    <source>
        <dbReference type="Proteomes" id="UP000322234"/>
    </source>
</evidence>
<dbReference type="Pfam" id="PF00429">
    <property type="entry name" value="TLV_coat"/>
    <property type="match status" value="1"/>
</dbReference>
<dbReference type="SUPFAM" id="SSF47266">
    <property type="entry name" value="4-helical cytokines"/>
    <property type="match status" value="1"/>
</dbReference>
<dbReference type="GO" id="GO:0005615">
    <property type="term" value="C:extracellular space"/>
    <property type="evidence" value="ECO:0007669"/>
    <property type="project" value="UniProtKB-KW"/>
</dbReference>
<evidence type="ECO:0000256" key="3">
    <source>
        <dbReference type="ARBA" id="ARBA00016945"/>
    </source>
</evidence>
<evidence type="ECO:0000256" key="1">
    <source>
        <dbReference type="ARBA" id="ARBA00004613"/>
    </source>
</evidence>
<dbReference type="GO" id="GO:0005125">
    <property type="term" value="F:cytokine activity"/>
    <property type="evidence" value="ECO:0007669"/>
    <property type="project" value="UniProtKB-KW"/>
</dbReference>
<dbReference type="GO" id="GO:0009891">
    <property type="term" value="P:positive regulation of biosynthetic process"/>
    <property type="evidence" value="ECO:0007669"/>
    <property type="project" value="UniProtKB-ARBA"/>
</dbReference>
<dbReference type="GO" id="GO:0006959">
    <property type="term" value="P:humoral immune response"/>
    <property type="evidence" value="ECO:0007669"/>
    <property type="project" value="TreeGrafter"/>
</dbReference>
<reference evidence="13" key="1">
    <citation type="submission" date="2019-10" db="EMBL/GenBank/DDBJ databases">
        <title>The sequence and de novo assembly of the wild yak genome.</title>
        <authorList>
            <person name="Liu Y."/>
        </authorList>
    </citation>
    <scope>NUCLEOTIDE SEQUENCE [LARGE SCALE GENOMIC DNA]</scope>
    <source>
        <strain evidence="13">WY2019</strain>
    </source>
</reference>
<dbReference type="GO" id="GO:0051607">
    <property type="term" value="P:defense response to virus"/>
    <property type="evidence" value="ECO:0007669"/>
    <property type="project" value="UniProtKB-KW"/>
</dbReference>
<comment type="caution">
    <text evidence="13">The sequence shown here is derived from an EMBL/GenBank/DDBJ whole genome shotgun (WGS) entry which is preliminary data.</text>
</comment>
<feature type="transmembrane region" description="Helical" evidence="12">
    <location>
        <begin position="174"/>
        <end position="195"/>
    </location>
</feature>
<evidence type="ECO:0000256" key="7">
    <source>
        <dbReference type="ARBA" id="ARBA00022729"/>
    </source>
</evidence>
<keyword evidence="5" id="KW-0964">Secreted</keyword>
<keyword evidence="12" id="KW-0812">Transmembrane</keyword>
<dbReference type="InterPro" id="IPR009079">
    <property type="entry name" value="4_helix_cytokine-like_core"/>
</dbReference>
<dbReference type="Proteomes" id="UP000322234">
    <property type="component" value="Unassembled WGS sequence"/>
</dbReference>
<dbReference type="GO" id="GO:0005133">
    <property type="term" value="F:type II interferon receptor binding"/>
    <property type="evidence" value="ECO:0007669"/>
    <property type="project" value="InterPro"/>
</dbReference>
<keyword evidence="8" id="KW-0051">Antiviral defense</keyword>
<dbReference type="GO" id="GO:0002250">
    <property type="term" value="P:adaptive immune response"/>
    <property type="evidence" value="ECO:0007669"/>
    <property type="project" value="TreeGrafter"/>
</dbReference>
<dbReference type="InterPro" id="IPR018154">
    <property type="entry name" value="TLV/ENV_coat_polyprotein"/>
</dbReference>
<evidence type="ECO:0000256" key="5">
    <source>
        <dbReference type="ARBA" id="ARBA00022525"/>
    </source>
</evidence>
<evidence type="ECO:0000256" key="4">
    <source>
        <dbReference type="ARBA" id="ARBA00022514"/>
    </source>
</evidence>
<dbReference type="Pfam" id="PF00714">
    <property type="entry name" value="IFN-gamma"/>
    <property type="match status" value="1"/>
</dbReference>
<keyword evidence="10" id="KW-0873">Pyrrolidone carboxylic acid</keyword>
<keyword evidence="14" id="KW-1185">Reference proteome</keyword>
<dbReference type="EMBL" id="VBQZ03000200">
    <property type="protein sequence ID" value="MXQ97731.1"/>
    <property type="molecule type" value="Genomic_DNA"/>
</dbReference>
<organism evidence="13 14">
    <name type="scientific">Bos mutus</name>
    <name type="common">wild yak</name>
    <dbReference type="NCBI Taxonomy" id="72004"/>
    <lineage>
        <taxon>Eukaryota</taxon>
        <taxon>Metazoa</taxon>
        <taxon>Chordata</taxon>
        <taxon>Craniata</taxon>
        <taxon>Vertebrata</taxon>
        <taxon>Euteleostomi</taxon>
        <taxon>Mammalia</taxon>
        <taxon>Eutheria</taxon>
        <taxon>Laurasiatheria</taxon>
        <taxon>Artiodactyla</taxon>
        <taxon>Ruminantia</taxon>
        <taxon>Pecora</taxon>
        <taxon>Bovidae</taxon>
        <taxon>Bovinae</taxon>
        <taxon>Bos</taxon>
    </lineage>
</organism>
<comment type="subunit">
    <text evidence="11">Homodimer. Interacts with IFNGR1 (via extracellular domain); this interaction promotes IFNGR1 dimerization.</text>
</comment>
<proteinExistence type="inferred from homology"/>
<dbReference type="PANTHER" id="PTHR11419:SF0">
    <property type="entry name" value="INTERFERON GAMMA"/>
    <property type="match status" value="1"/>
</dbReference>
<evidence type="ECO:0000256" key="12">
    <source>
        <dbReference type="SAM" id="Phobius"/>
    </source>
</evidence>
<evidence type="ECO:0000256" key="8">
    <source>
        <dbReference type="ARBA" id="ARBA00023118"/>
    </source>
</evidence>
<evidence type="ECO:0000256" key="11">
    <source>
        <dbReference type="ARBA" id="ARBA00024373"/>
    </source>
</evidence>
<keyword evidence="6" id="KW-0341">Growth regulation</keyword>
<dbReference type="FunFam" id="1.20.1250.10:FF:000080">
    <property type="entry name" value="Interferon gamma"/>
    <property type="match status" value="1"/>
</dbReference>
<keyword evidence="9" id="KW-0325">Glycoprotein</keyword>